<dbReference type="EMBL" id="JXTC01001517">
    <property type="protein sequence ID" value="PON31254.1"/>
    <property type="molecule type" value="Genomic_DNA"/>
</dbReference>
<feature type="transmembrane region" description="Helical" evidence="1">
    <location>
        <begin position="51"/>
        <end position="72"/>
    </location>
</feature>
<dbReference type="AlphaFoldDB" id="A0A2P5A402"/>
<sequence>HLPRPWLLRSHCAIPLLYFRPPSQCLVDESVIVLNCFETESFPFHPSSSTAVTSTIVALPVALVIPLFWRLIKNNASLELFHEIRLQVISGIAEMVNHVFGWAFKDILKAVTEKKVHRTMSLPTEPFVQVLPIHHHHQQCHYVHGLPPLQGSYRTLLASTCTYNDNLTTGVE</sequence>
<comment type="caution">
    <text evidence="2">The sequence shown here is derived from an EMBL/GenBank/DDBJ whole genome shotgun (WGS) entry which is preliminary data.</text>
</comment>
<keyword evidence="3" id="KW-1185">Reference proteome</keyword>
<keyword evidence="1" id="KW-0472">Membrane</keyword>
<proteinExistence type="predicted"/>
<gene>
    <name evidence="2" type="ORF">TorRG33x02_358310</name>
</gene>
<name>A0A2P5A402_TREOI</name>
<keyword evidence="1" id="KW-1133">Transmembrane helix</keyword>
<evidence type="ECO:0000313" key="2">
    <source>
        <dbReference type="EMBL" id="PON31254.1"/>
    </source>
</evidence>
<keyword evidence="1" id="KW-0812">Transmembrane</keyword>
<feature type="non-terminal residue" evidence="2">
    <location>
        <position position="1"/>
    </location>
</feature>
<evidence type="ECO:0000313" key="3">
    <source>
        <dbReference type="Proteomes" id="UP000237000"/>
    </source>
</evidence>
<protein>
    <submittedName>
        <fullName evidence="2">Uncharacterized protein</fullName>
    </submittedName>
</protein>
<dbReference type="InParanoid" id="A0A2P5A402"/>
<feature type="non-terminal residue" evidence="2">
    <location>
        <position position="172"/>
    </location>
</feature>
<accession>A0A2P5A402</accession>
<evidence type="ECO:0000256" key="1">
    <source>
        <dbReference type="SAM" id="Phobius"/>
    </source>
</evidence>
<dbReference type="Proteomes" id="UP000237000">
    <property type="component" value="Unassembled WGS sequence"/>
</dbReference>
<reference evidence="3" key="1">
    <citation type="submission" date="2016-06" db="EMBL/GenBank/DDBJ databases">
        <title>Parallel loss of symbiosis genes in relatives of nitrogen-fixing non-legume Parasponia.</title>
        <authorList>
            <person name="Van Velzen R."/>
            <person name="Holmer R."/>
            <person name="Bu F."/>
            <person name="Rutten L."/>
            <person name="Van Zeijl A."/>
            <person name="Liu W."/>
            <person name="Santuari L."/>
            <person name="Cao Q."/>
            <person name="Sharma T."/>
            <person name="Shen D."/>
            <person name="Roswanjaya Y."/>
            <person name="Wardhani T."/>
            <person name="Kalhor M.S."/>
            <person name="Jansen J."/>
            <person name="Van den Hoogen J."/>
            <person name="Gungor B."/>
            <person name="Hartog M."/>
            <person name="Hontelez J."/>
            <person name="Verver J."/>
            <person name="Yang W.-C."/>
            <person name="Schijlen E."/>
            <person name="Repin R."/>
            <person name="Schilthuizen M."/>
            <person name="Schranz E."/>
            <person name="Heidstra R."/>
            <person name="Miyata K."/>
            <person name="Fedorova E."/>
            <person name="Kohlen W."/>
            <person name="Bisseling T."/>
            <person name="Smit S."/>
            <person name="Geurts R."/>
        </authorList>
    </citation>
    <scope>NUCLEOTIDE SEQUENCE [LARGE SCALE GENOMIC DNA]</scope>
    <source>
        <strain evidence="3">cv. RG33-2</strain>
    </source>
</reference>
<organism evidence="2 3">
    <name type="scientific">Trema orientale</name>
    <name type="common">Charcoal tree</name>
    <name type="synonym">Celtis orientalis</name>
    <dbReference type="NCBI Taxonomy" id="63057"/>
    <lineage>
        <taxon>Eukaryota</taxon>
        <taxon>Viridiplantae</taxon>
        <taxon>Streptophyta</taxon>
        <taxon>Embryophyta</taxon>
        <taxon>Tracheophyta</taxon>
        <taxon>Spermatophyta</taxon>
        <taxon>Magnoliopsida</taxon>
        <taxon>eudicotyledons</taxon>
        <taxon>Gunneridae</taxon>
        <taxon>Pentapetalae</taxon>
        <taxon>rosids</taxon>
        <taxon>fabids</taxon>
        <taxon>Rosales</taxon>
        <taxon>Cannabaceae</taxon>
        <taxon>Trema</taxon>
    </lineage>
</organism>